<feature type="transmembrane region" description="Helical" evidence="6">
    <location>
        <begin position="451"/>
        <end position="470"/>
    </location>
</feature>
<keyword evidence="4 6" id="KW-1133">Transmembrane helix</keyword>
<evidence type="ECO:0000256" key="6">
    <source>
        <dbReference type="RuleBase" id="RU310713"/>
    </source>
</evidence>
<dbReference type="PANTHER" id="PTHR23302">
    <property type="entry name" value="TRANSMEMBRANE CHANNEL-RELATED"/>
    <property type="match status" value="1"/>
</dbReference>
<name>A0A6G1PAJ9_CHAAH</name>
<feature type="domain" description="TMC" evidence="7">
    <location>
        <begin position="441"/>
        <end position="552"/>
    </location>
</feature>
<accession>A0A6G1PAJ9</accession>
<feature type="transmembrane region" description="Helical" evidence="6">
    <location>
        <begin position="554"/>
        <end position="578"/>
    </location>
</feature>
<feature type="transmembrane region" description="Helical" evidence="6">
    <location>
        <begin position="162"/>
        <end position="183"/>
    </location>
</feature>
<dbReference type="EMBL" id="CM015714">
    <property type="protein sequence ID" value="KAF3687321.1"/>
    <property type="molecule type" value="Genomic_DNA"/>
</dbReference>
<feature type="transmembrane region" description="Helical" evidence="6">
    <location>
        <begin position="412"/>
        <end position="431"/>
    </location>
</feature>
<evidence type="ECO:0000256" key="1">
    <source>
        <dbReference type="ARBA" id="ARBA00004141"/>
    </source>
</evidence>
<evidence type="ECO:0000256" key="5">
    <source>
        <dbReference type="ARBA" id="ARBA00023136"/>
    </source>
</evidence>
<feature type="transmembrane region" description="Helical" evidence="6">
    <location>
        <begin position="239"/>
        <end position="257"/>
    </location>
</feature>
<organism evidence="8 9">
    <name type="scientific">Channa argus</name>
    <name type="common">Northern snakehead</name>
    <name type="synonym">Ophicephalus argus</name>
    <dbReference type="NCBI Taxonomy" id="215402"/>
    <lineage>
        <taxon>Eukaryota</taxon>
        <taxon>Metazoa</taxon>
        <taxon>Chordata</taxon>
        <taxon>Craniata</taxon>
        <taxon>Vertebrata</taxon>
        <taxon>Euteleostomi</taxon>
        <taxon>Actinopterygii</taxon>
        <taxon>Neopterygii</taxon>
        <taxon>Teleostei</taxon>
        <taxon>Neoteleostei</taxon>
        <taxon>Acanthomorphata</taxon>
        <taxon>Anabantaria</taxon>
        <taxon>Anabantiformes</taxon>
        <taxon>Channoidei</taxon>
        <taxon>Channidae</taxon>
        <taxon>Channa</taxon>
    </lineage>
</organism>
<protein>
    <recommendedName>
        <fullName evidence="6">Transmembrane channel-like protein</fullName>
    </recommendedName>
</protein>
<evidence type="ECO:0000256" key="2">
    <source>
        <dbReference type="ARBA" id="ARBA00006510"/>
    </source>
</evidence>
<keyword evidence="5 6" id="KW-0472">Membrane</keyword>
<proteinExistence type="inferred from homology"/>
<dbReference type="GO" id="GO:0008381">
    <property type="term" value="F:mechanosensitive monoatomic ion channel activity"/>
    <property type="evidence" value="ECO:0007669"/>
    <property type="project" value="TreeGrafter"/>
</dbReference>
<dbReference type="InterPro" id="IPR012496">
    <property type="entry name" value="TMC_dom"/>
</dbReference>
<evidence type="ECO:0000313" key="8">
    <source>
        <dbReference type="EMBL" id="KAF3687321.1"/>
    </source>
</evidence>
<dbReference type="PANTHER" id="PTHR23302:SF66">
    <property type="entry name" value="TRANSMEMBRANE CHANNEL-LIKE PROTEIN"/>
    <property type="match status" value="1"/>
</dbReference>
<dbReference type="Proteomes" id="UP000503349">
    <property type="component" value="Chromosome 3"/>
</dbReference>
<sequence>MEENNAVSFMRLLSDESTHSTLSSDSYEYYQTEIFDQLPSIQASRAEQNRQGVLEPCEVYQGGPEPEEFSHGHWLRGPKDKASLQPLRNLPMCIEAKREARHRRKMRLSNIGFWESWLRSQSISRKRVWQQMGEALSGLLLWKRTLHIIEGRFGVGVKAYFVFLRYLIYLNLLHCALIGGFILGPTQFYGRGNSEPLIYGGNDSFLDFFMGSGYLSRSPVFFGFYSRGSLDLPCLNTPLLYLIGILTILFLSLIMVVRRTTVGYKHTWMVGKRYSMNMSYKIFCGWDFTIQDLNAASLKHSFIRNDLKLFLDEQCFALRKAQRTLGQKVRLNLLRFILNVLVLALLGGAFYLIYFATVTSLQEKRPSSLVTLFFQYLPPFTITLINLILPLIFRKITSFEDYSLTTQVNVTLVRSVFLKLSSLGIFLFFIFTSKEDSRTACRENVFGRELYKLYIFNFLTTFCNVLFVNYPRKLVQKKYPTSLLAQLLGKQRFLIPFNVLDLVNSQTVSWVGVYYCPLLPLIGTVTLVATLYIKKFMVLRCCVAEQRFFRASNSSVLFHFMLLLGLLMAASTLGFYLYQQVAVDNISPSLLSGTFCGPFGNGQNMFNVTRSCVDSLPAIAKTTLGYLVSEAFAMPVILAEIIILTSYVSRVRANHSAIERLKDMLIMSSSDKRFLVRQHATLFRCHKNTHRVGPEATEENLFHSHCKDPPSQHAN</sequence>
<dbReference type="AlphaFoldDB" id="A0A6G1PAJ9"/>
<dbReference type="OrthoDB" id="1936208at2759"/>
<comment type="similarity">
    <text evidence="2 6">Belongs to the TMC family.</text>
</comment>
<feature type="transmembrane region" description="Helical" evidence="6">
    <location>
        <begin position="373"/>
        <end position="392"/>
    </location>
</feature>
<feature type="transmembrane region" description="Helical" evidence="6">
    <location>
        <begin position="512"/>
        <end position="533"/>
    </location>
</feature>
<evidence type="ECO:0000259" key="7">
    <source>
        <dbReference type="Pfam" id="PF07810"/>
    </source>
</evidence>
<reference evidence="9" key="2">
    <citation type="submission" date="2019-02" db="EMBL/GenBank/DDBJ databases">
        <title>Opniocepnalus argus Var Kimnra genome.</title>
        <authorList>
            <person name="Zhou C."/>
            <person name="Xiao S."/>
        </authorList>
    </citation>
    <scope>NUCLEOTIDE SEQUENCE [LARGE SCALE GENOMIC DNA]</scope>
</reference>
<dbReference type="Pfam" id="PF07810">
    <property type="entry name" value="TMC"/>
    <property type="match status" value="1"/>
</dbReference>
<evidence type="ECO:0000313" key="9">
    <source>
        <dbReference type="Proteomes" id="UP000503349"/>
    </source>
</evidence>
<dbReference type="InterPro" id="IPR038900">
    <property type="entry name" value="TMC"/>
</dbReference>
<dbReference type="GO" id="GO:0005886">
    <property type="term" value="C:plasma membrane"/>
    <property type="evidence" value="ECO:0007669"/>
    <property type="project" value="InterPro"/>
</dbReference>
<evidence type="ECO:0000256" key="4">
    <source>
        <dbReference type="ARBA" id="ARBA00022989"/>
    </source>
</evidence>
<evidence type="ECO:0000256" key="3">
    <source>
        <dbReference type="ARBA" id="ARBA00022692"/>
    </source>
</evidence>
<comment type="subcellular location">
    <subcellularLocation>
        <location evidence="1 6">Membrane</location>
        <topology evidence="1 6">Multi-pass membrane protein</topology>
    </subcellularLocation>
</comment>
<gene>
    <name evidence="8" type="ORF">EXN66_Car002993</name>
</gene>
<keyword evidence="3 6" id="KW-0812">Transmembrane</keyword>
<reference evidence="8 9" key="1">
    <citation type="submission" date="2019-02" db="EMBL/GenBank/DDBJ databases">
        <title>Opniocepnalus argus genome.</title>
        <authorList>
            <person name="Zhou C."/>
            <person name="Xiao S."/>
        </authorList>
    </citation>
    <scope>NUCLEOTIDE SEQUENCE [LARGE SCALE GENOMIC DNA]</scope>
    <source>
        <strain evidence="8">OARG1902GOOAL</strain>
        <tissue evidence="8">Muscle</tissue>
    </source>
</reference>
<feature type="transmembrane region" description="Helical" evidence="6">
    <location>
        <begin position="624"/>
        <end position="648"/>
    </location>
</feature>
<keyword evidence="9" id="KW-1185">Reference proteome</keyword>
<feature type="transmembrane region" description="Helical" evidence="6">
    <location>
        <begin position="333"/>
        <end position="353"/>
    </location>
</feature>